<sequence>MKNLSVFALATNDHLVQPEEFEDIKAATPALAILTDFRSHKPHMVDSHLEASEALELMRGENVTIKLVVDAHKEFVGVISLDDLSHHRMLLKQAELHLKHDELLVRDLMHSRTEIRAIDYEQFRKCTVGDIVSTLKKSHREYLLVVDKEAHHIRGIVSASEIASRLHTPVEIEKELTFMDIFSAVAVKVH</sequence>
<protein>
    <submittedName>
        <fullName evidence="4">CBS domain-containing protein</fullName>
    </submittedName>
</protein>
<dbReference type="PANTHER" id="PTHR48108:SF34">
    <property type="entry name" value="CBS DOMAIN-CONTAINING PROTEIN YHCV"/>
    <property type="match status" value="1"/>
</dbReference>
<feature type="domain" description="CBS" evidence="3">
    <location>
        <begin position="109"/>
        <end position="172"/>
    </location>
</feature>
<reference evidence="5" key="1">
    <citation type="journal article" date="2019" name="Int. J. Syst. Evol. Microbiol.">
        <title>The Global Catalogue of Microorganisms (GCM) 10K type strain sequencing project: providing services to taxonomists for standard genome sequencing and annotation.</title>
        <authorList>
            <consortium name="The Broad Institute Genomics Platform"/>
            <consortium name="The Broad Institute Genome Sequencing Center for Infectious Disease"/>
            <person name="Wu L."/>
            <person name="Ma J."/>
        </authorList>
    </citation>
    <scope>NUCLEOTIDE SEQUENCE [LARGE SCALE GENOMIC DNA]</scope>
    <source>
        <strain evidence="5">KCTC 52237</strain>
    </source>
</reference>
<dbReference type="RefSeq" id="WP_378116546.1">
    <property type="nucleotide sequence ID" value="NZ_JBHRTF010000002.1"/>
</dbReference>
<keyword evidence="5" id="KW-1185">Reference proteome</keyword>
<dbReference type="Gene3D" id="3.10.580.10">
    <property type="entry name" value="CBS-domain"/>
    <property type="match status" value="2"/>
</dbReference>
<dbReference type="InterPro" id="IPR046342">
    <property type="entry name" value="CBS_dom_sf"/>
</dbReference>
<evidence type="ECO:0000313" key="5">
    <source>
        <dbReference type="Proteomes" id="UP001595555"/>
    </source>
</evidence>
<feature type="domain" description="CBS" evidence="3">
    <location>
        <begin position="38"/>
        <end position="96"/>
    </location>
</feature>
<gene>
    <name evidence="4" type="ORF">ACFODX_04660</name>
</gene>
<evidence type="ECO:0000259" key="3">
    <source>
        <dbReference type="PROSITE" id="PS51371"/>
    </source>
</evidence>
<proteinExistence type="predicted"/>
<dbReference type="EMBL" id="JBHRTF010000002">
    <property type="protein sequence ID" value="MFC3114840.1"/>
    <property type="molecule type" value="Genomic_DNA"/>
</dbReference>
<keyword evidence="2" id="KW-0129">CBS domain</keyword>
<name>A0ABV7FBB3_9GAMM</name>
<keyword evidence="1" id="KW-0677">Repeat</keyword>
<dbReference type="Proteomes" id="UP001595555">
    <property type="component" value="Unassembled WGS sequence"/>
</dbReference>
<evidence type="ECO:0000256" key="1">
    <source>
        <dbReference type="ARBA" id="ARBA00022737"/>
    </source>
</evidence>
<dbReference type="PANTHER" id="PTHR48108">
    <property type="entry name" value="CBS DOMAIN-CONTAINING PROTEIN CBSX2, CHLOROPLASTIC"/>
    <property type="match status" value="1"/>
</dbReference>
<dbReference type="InterPro" id="IPR051462">
    <property type="entry name" value="CBS_domain-containing"/>
</dbReference>
<evidence type="ECO:0000313" key="4">
    <source>
        <dbReference type="EMBL" id="MFC3114840.1"/>
    </source>
</evidence>
<accession>A0ABV7FBB3</accession>
<dbReference type="SUPFAM" id="SSF54631">
    <property type="entry name" value="CBS-domain pair"/>
    <property type="match status" value="1"/>
</dbReference>
<organism evidence="4 5">
    <name type="scientific">Cellvibrio fontiphilus</name>
    <dbReference type="NCBI Taxonomy" id="1815559"/>
    <lineage>
        <taxon>Bacteria</taxon>
        <taxon>Pseudomonadati</taxon>
        <taxon>Pseudomonadota</taxon>
        <taxon>Gammaproteobacteria</taxon>
        <taxon>Cellvibrionales</taxon>
        <taxon>Cellvibrionaceae</taxon>
        <taxon>Cellvibrio</taxon>
    </lineage>
</organism>
<evidence type="ECO:0000256" key="2">
    <source>
        <dbReference type="PROSITE-ProRule" id="PRU00703"/>
    </source>
</evidence>
<dbReference type="InterPro" id="IPR000644">
    <property type="entry name" value="CBS_dom"/>
</dbReference>
<dbReference type="PROSITE" id="PS51371">
    <property type="entry name" value="CBS"/>
    <property type="match status" value="2"/>
</dbReference>
<dbReference type="Pfam" id="PF00571">
    <property type="entry name" value="CBS"/>
    <property type="match status" value="1"/>
</dbReference>
<comment type="caution">
    <text evidence="4">The sequence shown here is derived from an EMBL/GenBank/DDBJ whole genome shotgun (WGS) entry which is preliminary data.</text>
</comment>